<gene>
    <name evidence="2" type="ORF">ICT70_12985</name>
</gene>
<dbReference type="AlphaFoldDB" id="A0A8J6QT66"/>
<protein>
    <submittedName>
        <fullName evidence="2">Methyl-accepting chemotaxis protein</fullName>
    </submittedName>
</protein>
<dbReference type="Proteomes" id="UP000632828">
    <property type="component" value="Unassembled WGS sequence"/>
</dbReference>
<dbReference type="EMBL" id="JACWUN010000017">
    <property type="protein sequence ID" value="MBD1401575.1"/>
    <property type="molecule type" value="Genomic_DNA"/>
</dbReference>
<accession>A0A8J6QT66</accession>
<evidence type="ECO:0000313" key="2">
    <source>
        <dbReference type="EMBL" id="MBD1401575.1"/>
    </source>
</evidence>
<proteinExistence type="predicted"/>
<organism evidence="2 3">
    <name type="scientific">Pelovirga terrestris</name>
    <dbReference type="NCBI Taxonomy" id="2771352"/>
    <lineage>
        <taxon>Bacteria</taxon>
        <taxon>Pseudomonadati</taxon>
        <taxon>Thermodesulfobacteriota</taxon>
        <taxon>Desulfuromonadia</taxon>
        <taxon>Geobacterales</taxon>
        <taxon>Geobacteraceae</taxon>
        <taxon>Pelovirga</taxon>
    </lineage>
</organism>
<name>A0A8J6QT66_9BACT</name>
<comment type="caution">
    <text evidence="2">The sequence shown here is derived from an EMBL/GenBank/DDBJ whole genome shotgun (WGS) entry which is preliminary data.</text>
</comment>
<evidence type="ECO:0000313" key="3">
    <source>
        <dbReference type="Proteomes" id="UP000632828"/>
    </source>
</evidence>
<keyword evidence="3" id="KW-1185">Reference proteome</keyword>
<sequence>MIAVEVANHDHSLTMDEESKEGRSLTFDQASEGYGIEIRHVIEIIGIQPIQVADSSQALSQGATVSASSLEEISASLNQLSSQTETNAENANTANPLVGVTHLLVRNVLLASAWRCVLEARYLDPDQNCQVTPSSGPDMVTSARVPPLL</sequence>
<feature type="region of interest" description="Disordered" evidence="1">
    <location>
        <begin position="127"/>
        <end position="149"/>
    </location>
</feature>
<evidence type="ECO:0000256" key="1">
    <source>
        <dbReference type="SAM" id="MobiDB-lite"/>
    </source>
</evidence>
<reference evidence="2" key="1">
    <citation type="submission" date="2020-09" db="EMBL/GenBank/DDBJ databases">
        <title>Pelobacter alkaliphilus sp. nov., a novel anaerobic arsenate-reducing bacterium from terrestrial mud volcano.</title>
        <authorList>
            <person name="Khomyakova M.A."/>
            <person name="Merkel A.Y."/>
            <person name="Slobodkin A.I."/>
        </authorList>
    </citation>
    <scope>NUCLEOTIDE SEQUENCE</scope>
    <source>
        <strain evidence="2">M08fum</strain>
    </source>
</reference>